<gene>
    <name evidence="2" type="ORF">RYX45_07065</name>
</gene>
<reference evidence="2" key="1">
    <citation type="submission" date="2023-10" db="EMBL/GenBank/DDBJ databases">
        <title>Screening of Alkalihalophilus pseudofirmusBZ-TG-HK211 and Its Alleviation of Salt Stress on Rapeseed Growth.</title>
        <authorList>
            <person name="Zhao B."/>
            <person name="Guo T."/>
        </authorList>
    </citation>
    <scope>NUCLEOTIDE SEQUENCE</scope>
    <source>
        <strain evidence="2">BZ-TG-HK211</strain>
    </source>
</reference>
<dbReference type="SUPFAM" id="SSF55729">
    <property type="entry name" value="Acyl-CoA N-acyltransferases (Nat)"/>
    <property type="match status" value="1"/>
</dbReference>
<evidence type="ECO:0000313" key="3">
    <source>
        <dbReference type="Proteomes" id="UP001285636"/>
    </source>
</evidence>
<dbReference type="Proteomes" id="UP001285636">
    <property type="component" value="Unassembled WGS sequence"/>
</dbReference>
<evidence type="ECO:0000259" key="1">
    <source>
        <dbReference type="PROSITE" id="PS51186"/>
    </source>
</evidence>
<dbReference type="PANTHER" id="PTHR43792">
    <property type="entry name" value="GNAT FAMILY, PUTATIVE (AFU_ORTHOLOGUE AFUA_3G00765)-RELATED-RELATED"/>
    <property type="match status" value="1"/>
</dbReference>
<dbReference type="PROSITE" id="PS51186">
    <property type="entry name" value="GNAT"/>
    <property type="match status" value="1"/>
</dbReference>
<dbReference type="InterPro" id="IPR000182">
    <property type="entry name" value="GNAT_dom"/>
</dbReference>
<dbReference type="InterPro" id="IPR016181">
    <property type="entry name" value="Acyl_CoA_acyltransferase"/>
</dbReference>
<dbReference type="EMBL" id="JAWJAY010000001">
    <property type="protein sequence ID" value="MDV2884934.1"/>
    <property type="molecule type" value="Genomic_DNA"/>
</dbReference>
<dbReference type="PANTHER" id="PTHR43792:SF1">
    <property type="entry name" value="N-ACETYLTRANSFERASE DOMAIN-CONTAINING PROTEIN"/>
    <property type="match status" value="1"/>
</dbReference>
<evidence type="ECO:0000313" key="2">
    <source>
        <dbReference type="EMBL" id="MDV2884934.1"/>
    </source>
</evidence>
<sequence>MLESKRCIIRAFQRSDIREIRKLYKSEEVRKYLGGVPQAQTIDASLKGMERPKSDSYYWIIREKQTDEFIGLASLDLHHDGVNIELSYQLLPRWWGRGYATEILQVIIPYALNDLNLTKIVAETQTANIASCRLLEKVGMKKEQILIRFGAEQAIYSLQKKI</sequence>
<dbReference type="Gene3D" id="3.40.630.30">
    <property type="match status" value="1"/>
</dbReference>
<protein>
    <submittedName>
        <fullName evidence="2">GNAT family N-acetyltransferase</fullName>
    </submittedName>
</protein>
<dbReference type="GO" id="GO:0016747">
    <property type="term" value="F:acyltransferase activity, transferring groups other than amino-acyl groups"/>
    <property type="evidence" value="ECO:0007669"/>
    <property type="project" value="InterPro"/>
</dbReference>
<organism evidence="2 3">
    <name type="scientific">Alkalihalophilus pseudofirmus</name>
    <name type="common">Bacillus pseudofirmus</name>
    <dbReference type="NCBI Taxonomy" id="79885"/>
    <lineage>
        <taxon>Bacteria</taxon>
        <taxon>Bacillati</taxon>
        <taxon>Bacillota</taxon>
        <taxon>Bacilli</taxon>
        <taxon>Bacillales</taxon>
        <taxon>Bacillaceae</taxon>
        <taxon>Alkalihalophilus</taxon>
    </lineage>
</organism>
<proteinExistence type="predicted"/>
<feature type="domain" description="N-acetyltransferase" evidence="1">
    <location>
        <begin position="7"/>
        <end position="162"/>
    </location>
</feature>
<name>A0AAJ2KUH1_ALKPS</name>
<accession>A0AAJ2KUH1</accession>
<dbReference type="InterPro" id="IPR051531">
    <property type="entry name" value="N-acetyltransferase"/>
</dbReference>
<dbReference type="RefSeq" id="WP_323466361.1">
    <property type="nucleotide sequence ID" value="NZ_CP144224.1"/>
</dbReference>
<dbReference type="AlphaFoldDB" id="A0AAJ2KUH1"/>
<comment type="caution">
    <text evidence="2">The sequence shown here is derived from an EMBL/GenBank/DDBJ whole genome shotgun (WGS) entry which is preliminary data.</text>
</comment>
<dbReference type="Pfam" id="PF13302">
    <property type="entry name" value="Acetyltransf_3"/>
    <property type="match status" value="1"/>
</dbReference>